<dbReference type="EMBL" id="LEKV01005261">
    <property type="protein sequence ID" value="KVH89301.1"/>
    <property type="molecule type" value="Genomic_DNA"/>
</dbReference>
<comment type="caution">
    <text evidence="1">The sequence shown here is derived from an EMBL/GenBank/DDBJ whole genome shotgun (WGS) entry which is preliminary data.</text>
</comment>
<keyword evidence="2" id="KW-1185">Reference proteome</keyword>
<proteinExistence type="predicted"/>
<name>A0A103XEN4_CYNCS</name>
<organism evidence="1 2">
    <name type="scientific">Cynara cardunculus var. scolymus</name>
    <name type="common">Globe artichoke</name>
    <name type="synonym">Cynara scolymus</name>
    <dbReference type="NCBI Taxonomy" id="59895"/>
    <lineage>
        <taxon>Eukaryota</taxon>
        <taxon>Viridiplantae</taxon>
        <taxon>Streptophyta</taxon>
        <taxon>Embryophyta</taxon>
        <taxon>Tracheophyta</taxon>
        <taxon>Spermatophyta</taxon>
        <taxon>Magnoliopsida</taxon>
        <taxon>eudicotyledons</taxon>
        <taxon>Gunneridae</taxon>
        <taxon>Pentapetalae</taxon>
        <taxon>asterids</taxon>
        <taxon>campanulids</taxon>
        <taxon>Asterales</taxon>
        <taxon>Asteraceae</taxon>
        <taxon>Carduoideae</taxon>
        <taxon>Cardueae</taxon>
        <taxon>Carduinae</taxon>
        <taxon>Cynara</taxon>
    </lineage>
</organism>
<accession>A0A103XEN4</accession>
<sequence length="164" mass="18513">MVFSTAQGVLSRKNPCDGGVLALISKGPEKLSSYESGHLWHVRRSRVAAAGFEKEIDRDFEPTCFAPKRLVIPLSPNGPKISAIITLPTSLLQLSPYSQTTDHMSRTEFCRRPPVHPGSHMRINDFCRRTSRKYMIQVLHRYQAHRALIRAASHSPFHKITPGR</sequence>
<evidence type="ECO:0000313" key="2">
    <source>
        <dbReference type="Proteomes" id="UP000243975"/>
    </source>
</evidence>
<dbReference type="AlphaFoldDB" id="A0A103XEN4"/>
<dbReference type="Proteomes" id="UP000243975">
    <property type="component" value="Unassembled WGS sequence"/>
</dbReference>
<gene>
    <name evidence="1" type="ORF">Ccrd_008714</name>
</gene>
<reference evidence="1 2" key="1">
    <citation type="journal article" date="2016" name="Sci. Rep.">
        <title>The genome sequence of the outbreeding globe artichoke constructed de novo incorporating a phase-aware low-pass sequencing strategy of F1 progeny.</title>
        <authorList>
            <person name="Scaglione D."/>
            <person name="Reyes-Chin-Wo S."/>
            <person name="Acquadro A."/>
            <person name="Froenicke L."/>
            <person name="Portis E."/>
            <person name="Beitel C."/>
            <person name="Tirone M."/>
            <person name="Mauro R."/>
            <person name="Lo Monaco A."/>
            <person name="Mauromicale G."/>
            <person name="Faccioli P."/>
            <person name="Cattivelli L."/>
            <person name="Rieseberg L."/>
            <person name="Michelmore R."/>
            <person name="Lanteri S."/>
        </authorList>
    </citation>
    <scope>NUCLEOTIDE SEQUENCE [LARGE SCALE GENOMIC DNA]</scope>
    <source>
        <strain evidence="1">2C</strain>
    </source>
</reference>
<protein>
    <submittedName>
        <fullName evidence="1">Photosystem antenna protein-like protein</fullName>
    </submittedName>
</protein>
<dbReference type="Gramene" id="KVH89301">
    <property type="protein sequence ID" value="KVH89301"/>
    <property type="gene ID" value="Ccrd_008714"/>
</dbReference>
<evidence type="ECO:0000313" key="1">
    <source>
        <dbReference type="EMBL" id="KVH89301.1"/>
    </source>
</evidence>